<organism evidence="2 3">
    <name type="scientific">Brevundimonas alba</name>
    <dbReference type="NCBI Taxonomy" id="74314"/>
    <lineage>
        <taxon>Bacteria</taxon>
        <taxon>Pseudomonadati</taxon>
        <taxon>Pseudomonadota</taxon>
        <taxon>Alphaproteobacteria</taxon>
        <taxon>Caulobacterales</taxon>
        <taxon>Caulobacteraceae</taxon>
        <taxon>Brevundimonas</taxon>
    </lineage>
</organism>
<evidence type="ECO:0000259" key="1">
    <source>
        <dbReference type="Pfam" id="PF00781"/>
    </source>
</evidence>
<sequence length="328" mass="34616">MTATLTPTADRTPTTETALEAAPAAEPRVLTRHVPLNRVIVLVNPLSGSVGPRAAEEAEALLEGYACETSVVTLEPGQFDVQIQEAFDARPDVLFVLAGDGTAGSIAALAGPDGPLVAPLPGGTMNMLPKALYGTADWKAALKVALEEGAPQCVAGGEVSDGHTTKAFYCAAIFGSPALWAPAREAIRVGKLGLAWAYARRALKRAFSGQMRFTLDGGIPRRAEALALISPMISRAMDEDTGLEAAVMNPADAGQAFRMAAHAVFDDWRQDPAVTTRATQRVAMRARSRIPAVIDGEPMLLRHEAKVRFIRKAFQALAPIPAAAEDSV</sequence>
<dbReference type="Gene3D" id="3.40.50.10330">
    <property type="entry name" value="Probable inorganic polyphosphate/atp-NAD kinase, domain 1"/>
    <property type="match status" value="1"/>
</dbReference>
<protein>
    <submittedName>
        <fullName evidence="2">Diacylglycerol kinase family enzyme</fullName>
    </submittedName>
</protein>
<dbReference type="AlphaFoldDB" id="A0A7X5YJ78"/>
<dbReference type="InterPro" id="IPR016064">
    <property type="entry name" value="NAD/diacylglycerol_kinase_sf"/>
</dbReference>
<proteinExistence type="predicted"/>
<dbReference type="Proteomes" id="UP000587415">
    <property type="component" value="Unassembled WGS sequence"/>
</dbReference>
<reference evidence="2 3" key="1">
    <citation type="submission" date="2020-03" db="EMBL/GenBank/DDBJ databases">
        <title>Genomic Encyclopedia of Type Strains, Phase IV (KMG-IV): sequencing the most valuable type-strain genomes for metagenomic binning, comparative biology and taxonomic classification.</title>
        <authorList>
            <person name="Goeker M."/>
        </authorList>
    </citation>
    <scope>NUCLEOTIDE SEQUENCE [LARGE SCALE GENOMIC DNA]</scope>
    <source>
        <strain evidence="2 3">DSM 4736</strain>
    </source>
</reference>
<evidence type="ECO:0000313" key="2">
    <source>
        <dbReference type="EMBL" id="NJC40577.1"/>
    </source>
</evidence>
<keyword evidence="2" id="KW-0808">Transferase</keyword>
<keyword evidence="2" id="KW-0418">Kinase</keyword>
<dbReference type="SUPFAM" id="SSF111331">
    <property type="entry name" value="NAD kinase/diacylglycerol kinase-like"/>
    <property type="match status" value="1"/>
</dbReference>
<gene>
    <name evidence="2" type="ORF">GGQ87_000835</name>
</gene>
<dbReference type="GO" id="GO:0016301">
    <property type="term" value="F:kinase activity"/>
    <property type="evidence" value="ECO:0007669"/>
    <property type="project" value="UniProtKB-KW"/>
</dbReference>
<name>A0A7X5YJ78_9CAUL</name>
<dbReference type="EMBL" id="JAATJM010000001">
    <property type="protein sequence ID" value="NJC40577.1"/>
    <property type="molecule type" value="Genomic_DNA"/>
</dbReference>
<evidence type="ECO:0000313" key="3">
    <source>
        <dbReference type="Proteomes" id="UP000587415"/>
    </source>
</evidence>
<feature type="domain" description="DAGKc" evidence="1">
    <location>
        <begin position="38"/>
        <end position="148"/>
    </location>
</feature>
<accession>A0A7X5YJ78</accession>
<dbReference type="Pfam" id="PF00781">
    <property type="entry name" value="DAGK_cat"/>
    <property type="match status" value="1"/>
</dbReference>
<dbReference type="InterPro" id="IPR001206">
    <property type="entry name" value="Diacylglycerol_kinase_cat_dom"/>
</dbReference>
<dbReference type="RefSeq" id="WP_168045444.1">
    <property type="nucleotide sequence ID" value="NZ_JAATJM010000001.1"/>
</dbReference>
<keyword evidence="3" id="KW-1185">Reference proteome</keyword>
<comment type="caution">
    <text evidence="2">The sequence shown here is derived from an EMBL/GenBank/DDBJ whole genome shotgun (WGS) entry which is preliminary data.</text>
</comment>
<dbReference type="InterPro" id="IPR017438">
    <property type="entry name" value="ATP-NAD_kinase_N"/>
</dbReference>